<keyword evidence="4" id="KW-0489">Methyltransferase</keyword>
<dbReference type="Proteomes" id="UP000038802">
    <property type="component" value="Unassembled WGS sequence"/>
</dbReference>
<dbReference type="Gene3D" id="3.40.50.150">
    <property type="entry name" value="Vaccinia Virus protein VP39"/>
    <property type="match status" value="1"/>
</dbReference>
<name>A0A045IVV9_MYCTX</name>
<evidence type="ECO:0000313" key="10">
    <source>
        <dbReference type="Proteomes" id="UP000050139"/>
    </source>
</evidence>
<accession>A0A045IVV9</accession>
<dbReference type="EMBL" id="JAGIZI010000030">
    <property type="protein sequence ID" value="MBP0684733.1"/>
    <property type="molecule type" value="Genomic_DNA"/>
</dbReference>
<dbReference type="EMBL" id="COPH01000030">
    <property type="protein sequence ID" value="CLW80577.1"/>
    <property type="molecule type" value="Genomic_DNA"/>
</dbReference>
<keyword evidence="4" id="KW-0436">Ligase</keyword>
<dbReference type="Proteomes" id="UP000256381">
    <property type="component" value="Unassembled WGS sequence"/>
</dbReference>
<dbReference type="CDD" id="cd02440">
    <property type="entry name" value="AdoMet_MTases"/>
    <property type="match status" value="1"/>
</dbReference>
<dbReference type="Pfam" id="PF08242">
    <property type="entry name" value="Methyltransf_12"/>
    <property type="match status" value="1"/>
</dbReference>
<evidence type="ECO:0000313" key="4">
    <source>
        <dbReference type="EMBL" id="COW13507.1"/>
    </source>
</evidence>
<evidence type="ECO:0000313" key="13">
    <source>
        <dbReference type="Proteomes" id="UP000671119"/>
    </source>
</evidence>
<reference evidence="2 10" key="1">
    <citation type="submission" date="2015-03" db="EMBL/GenBank/DDBJ databases">
        <authorList>
            <consortium name="Pathogen Informatics"/>
            <person name="Murphy D."/>
        </authorList>
    </citation>
    <scope>NUCLEOTIDE SEQUENCE [LARGE SCALE GENOMIC DNA]</scope>
    <source>
        <strain evidence="2 10">0268S</strain>
    </source>
</reference>
<dbReference type="PATRIC" id="fig|1773.2385.peg.2782"/>
<evidence type="ECO:0000313" key="9">
    <source>
        <dbReference type="Proteomes" id="UP000048600"/>
    </source>
</evidence>
<dbReference type="Proteomes" id="UP000300237">
    <property type="component" value="Chromosome"/>
</dbReference>
<dbReference type="InterPro" id="IPR029063">
    <property type="entry name" value="SAM-dependent_MTases_sf"/>
</dbReference>
<keyword evidence="4" id="KW-0808">Transferase</keyword>
<dbReference type="InterPro" id="IPR013217">
    <property type="entry name" value="Methyltransf_12"/>
</dbReference>
<dbReference type="EMBL" id="CSAE01000341">
    <property type="protein sequence ID" value="COW13507.1"/>
    <property type="molecule type" value="Genomic_DNA"/>
</dbReference>
<evidence type="ECO:0000313" key="11">
    <source>
        <dbReference type="Proteomes" id="UP000256381"/>
    </source>
</evidence>
<dbReference type="FunFam" id="3.40.50.150:FF:000515">
    <property type="entry name" value="Asparaginyl-tRNA synthetase"/>
    <property type="match status" value="1"/>
</dbReference>
<reference evidence="4" key="2">
    <citation type="submission" date="2015-03" db="EMBL/GenBank/DDBJ databases">
        <authorList>
            <person name="Murphy D."/>
        </authorList>
    </citation>
    <scope>NUCLEOTIDE SEQUENCE [LARGE SCALE GENOMIC DNA]</scope>
    <source>
        <strain evidence="4">K00500041</strain>
    </source>
</reference>
<dbReference type="OMA" id="ECFADMY"/>
<dbReference type="RefSeq" id="WP_003901321.1">
    <property type="nucleotide sequence ID" value="NZ_AP017901.1"/>
</dbReference>
<evidence type="ECO:0000313" key="7">
    <source>
        <dbReference type="EMBL" id="VCU50349.1"/>
    </source>
</evidence>
<evidence type="ECO:0000313" key="12">
    <source>
        <dbReference type="Proteomes" id="UP000300237"/>
    </source>
</evidence>
<dbReference type="Proteomes" id="UP000050139">
    <property type="component" value="Unassembled WGS sequence"/>
</dbReference>
<dbReference type="EMBL" id="QTBD01000099">
    <property type="protein sequence ID" value="REQ54416.1"/>
    <property type="molecule type" value="Genomic_DNA"/>
</dbReference>
<evidence type="ECO:0000313" key="8">
    <source>
        <dbReference type="Proteomes" id="UP000038802"/>
    </source>
</evidence>
<dbReference type="SUPFAM" id="SSF53335">
    <property type="entry name" value="S-adenosyl-L-methionine-dependent methyltransferases"/>
    <property type="match status" value="1"/>
</dbReference>
<evidence type="ECO:0000313" key="5">
    <source>
        <dbReference type="EMBL" id="MBP0684733.1"/>
    </source>
</evidence>
<proteinExistence type="predicted"/>
<organism evidence="4 8">
    <name type="scientific">Mycobacterium tuberculosis</name>
    <dbReference type="NCBI Taxonomy" id="1773"/>
    <lineage>
        <taxon>Bacteria</taxon>
        <taxon>Bacillati</taxon>
        <taxon>Actinomycetota</taxon>
        <taxon>Actinomycetes</taxon>
        <taxon>Mycobacteriales</taxon>
        <taxon>Mycobacteriaceae</taxon>
        <taxon>Mycobacterium</taxon>
        <taxon>Mycobacterium tuberculosis complex</taxon>
    </lineage>
</organism>
<sequence length="407" mass="45930">MTDDHPRADIVSRQYHRWLYPHPIADLEAWTTANWEWFDPVHSHRILWPDREYRPDLDILIAGCGTNQAAIFAFTNRAAKVVAIDISRPALDHQQYLKDKHGLANLELHLLPIEELATLGRDFDLVVSTGVLHHLADPRAGMKELAHCLRRDGVVAAMLYGKYGRIGVELLGSVFRDLGLGQDDASIKLAKEAISLLPTYHPLRNYLTKARDLLSDSALVDTFLHGRQRSYTVEECVDLVTSAGLVFQGWFHKAPYYPHDFFVPNSEFYAAVNTLPEVKAWSVMERLETLNATHLFMACRRDRPKEQYTIDFSTVAALDYVPLMRTRCGVSGTDMFWPGWRMAPSPAQLAFLQQVDGRRTIREIAGCVARTGEPSGGSLADLEEFGRKLFQSLWRLDFVAVALPASG</sequence>
<protein>
    <submittedName>
        <fullName evidence="4">Asparaginyl-tRNA synthetase</fullName>
        <ecNumber evidence="4">2.1.1.-</ecNumber>
    </submittedName>
    <submittedName>
        <fullName evidence="5">Class I SAM-dependent methyltransferase</fullName>
    </submittedName>
</protein>
<evidence type="ECO:0000313" key="3">
    <source>
        <dbReference type="EMBL" id="COV66522.1"/>
    </source>
</evidence>
<dbReference type="EMBL" id="LR027516">
    <property type="protein sequence ID" value="VCU50349.1"/>
    <property type="molecule type" value="Genomic_DNA"/>
</dbReference>
<evidence type="ECO:0000313" key="2">
    <source>
        <dbReference type="EMBL" id="CLW80577.1"/>
    </source>
</evidence>
<dbReference type="GO" id="GO:0004812">
    <property type="term" value="F:aminoacyl-tRNA ligase activity"/>
    <property type="evidence" value="ECO:0007669"/>
    <property type="project" value="UniProtKB-KW"/>
</dbReference>
<reference evidence="8 9" key="3">
    <citation type="submission" date="2015-03" db="EMBL/GenBank/DDBJ databases">
        <authorList>
            <consortium name="Pathogen Informatics"/>
        </authorList>
    </citation>
    <scope>NUCLEOTIDE SEQUENCE [LARGE SCALE GENOMIC DNA]</scope>
    <source>
        <strain evidence="8">K00500041</strain>
        <strain evidence="3 9">P00601463</strain>
    </source>
</reference>
<dbReference type="EC" id="2.1.1.-" evidence="4"/>
<reference evidence="7 12" key="6">
    <citation type="submission" date="2018-08" db="EMBL/GenBank/DDBJ databases">
        <authorList>
            <person name="Fokvardsen B D."/>
            <person name="Norman A."/>
        </authorList>
    </citation>
    <scope>NUCLEOTIDE SEQUENCE [LARGE SCALE GENOMIC DNA]</scope>
    <source>
        <strain evidence="7 12">DKC2</strain>
    </source>
</reference>
<reference evidence="6" key="5">
    <citation type="submission" date="2018-07" db="EMBL/GenBank/DDBJ databases">
        <authorList>
            <person name="Shah S."/>
            <person name="Brown T."/>
            <person name="Auld S."/>
            <person name="Bratton K."/>
            <person name="Narechania A."/>
            <person name="Mathema B."/>
            <person name="Gandhi N."/>
        </authorList>
    </citation>
    <scope>NUCLEOTIDE SEQUENCE</scope>
    <source>
        <strain evidence="6">32301_S10</strain>
    </source>
</reference>
<reference evidence="5 13" key="7">
    <citation type="submission" date="2021-03" db="EMBL/GenBank/DDBJ databases">
        <title>Whole Genome Sequencing of Mycobacterium tuberculosis clinical isolates from Arunachal Pradesh, India.</title>
        <authorList>
            <person name="Singh S."/>
            <person name="Mudliar S.R."/>
            <person name="Kulsum U."/>
            <person name="Rufai S.B."/>
            <person name="Singh P.K."/>
            <person name="Umpo M."/>
            <person name="Nyori M."/>
        </authorList>
    </citation>
    <scope>NUCLEOTIDE SEQUENCE [LARGE SCALE GENOMIC DNA]</scope>
    <source>
        <strain evidence="5 13">OMICS/BPL/0142/20/SP</strain>
    </source>
</reference>
<dbReference type="STRING" id="115862.BBG46_10835"/>
<dbReference type="GO" id="GO:0032259">
    <property type="term" value="P:methylation"/>
    <property type="evidence" value="ECO:0007669"/>
    <property type="project" value="UniProtKB-KW"/>
</dbReference>
<keyword evidence="4" id="KW-0030">Aminoacyl-tRNA synthetase</keyword>
<dbReference type="GO" id="GO:0008168">
    <property type="term" value="F:methyltransferase activity"/>
    <property type="evidence" value="ECO:0007669"/>
    <property type="project" value="UniProtKB-KW"/>
</dbReference>
<evidence type="ECO:0000259" key="1">
    <source>
        <dbReference type="Pfam" id="PF08242"/>
    </source>
</evidence>
<gene>
    <name evidence="4" type="primary">rebM_5</name>
    <name evidence="3" type="synonym">rebM_1</name>
    <name evidence="2" type="synonym">rebM_8</name>
    <name evidence="7" type="ORF">DKC2_2190</name>
    <name evidence="6" type="ORF">DSJ38_06580</name>
    <name evidence="4" type="ORF">ERS007703_02854</name>
    <name evidence="3" type="ORF">ERS007741_00392</name>
    <name evidence="2" type="ORF">ERS094118_03346</name>
    <name evidence="5" type="ORF">J8J21_16770</name>
</gene>
<feature type="domain" description="Methyltransferase type 12" evidence="1">
    <location>
        <begin position="62"/>
        <end position="155"/>
    </location>
</feature>
<dbReference type="EMBL" id="CHKL01000022">
    <property type="protein sequence ID" value="COV66522.1"/>
    <property type="molecule type" value="Genomic_DNA"/>
</dbReference>
<dbReference type="SMR" id="A0A045IVV9"/>
<dbReference type="Proteomes" id="UP000048600">
    <property type="component" value="Unassembled WGS sequence"/>
</dbReference>
<dbReference type="AlphaFoldDB" id="A0A045IVV9"/>
<reference evidence="6 11" key="4">
    <citation type="journal article" date="2017" name="N. Engl. J. Med.">
        <title>Transmission of Extensively Drug-Resistant Tuberculosis in South Africa.</title>
        <authorList>
            <person name="Shah N.S."/>
            <person name="Auld S.C."/>
            <person name="Brust J.C."/>
            <person name="Mathema B."/>
            <person name="Ismail N."/>
            <person name="Moodley P."/>
            <person name="Mlisana K."/>
            <person name="Allana S."/>
            <person name="Campbell A."/>
            <person name="Mthiyane T."/>
            <person name="Morris N."/>
            <person name="Mpangase P."/>
            <person name="van der Meulen H."/>
            <person name="Omar S.V."/>
            <person name="Brown T.S."/>
            <person name="Narechania A."/>
            <person name="Shaskina E."/>
            <person name="Kapwata T."/>
            <person name="Kreiswirth B."/>
            <person name="Gandhi N.R."/>
        </authorList>
    </citation>
    <scope>NUCLEOTIDE SEQUENCE [LARGE SCALE GENOMIC DNA]</scope>
    <source>
        <strain evidence="6 11">32301_S10</strain>
    </source>
</reference>
<dbReference type="Proteomes" id="UP000671119">
    <property type="component" value="Unassembled WGS sequence"/>
</dbReference>
<evidence type="ECO:0000313" key="6">
    <source>
        <dbReference type="EMBL" id="REQ54416.1"/>
    </source>
</evidence>